<dbReference type="InterPro" id="IPR012501">
    <property type="entry name" value="Vps54_C"/>
</dbReference>
<organism evidence="9">
    <name type="scientific">Darwinula stevensoni</name>
    <dbReference type="NCBI Taxonomy" id="69355"/>
    <lineage>
        <taxon>Eukaryota</taxon>
        <taxon>Metazoa</taxon>
        <taxon>Ecdysozoa</taxon>
        <taxon>Arthropoda</taxon>
        <taxon>Crustacea</taxon>
        <taxon>Oligostraca</taxon>
        <taxon>Ostracoda</taxon>
        <taxon>Podocopa</taxon>
        <taxon>Podocopida</taxon>
        <taxon>Darwinulocopina</taxon>
        <taxon>Darwinuloidea</taxon>
        <taxon>Darwinulidae</taxon>
        <taxon>Darwinula</taxon>
    </lineage>
</organism>
<gene>
    <name evidence="9" type="ORF">DSTB1V02_LOCUS11830</name>
</gene>
<reference evidence="9" key="1">
    <citation type="submission" date="2020-11" db="EMBL/GenBank/DDBJ databases">
        <authorList>
            <person name="Tran Van P."/>
        </authorList>
    </citation>
    <scope>NUCLEOTIDE SEQUENCE</scope>
</reference>
<evidence type="ECO:0000256" key="5">
    <source>
        <dbReference type="ARBA" id="ARBA00023034"/>
    </source>
</evidence>
<evidence type="ECO:0000256" key="4">
    <source>
        <dbReference type="ARBA" id="ARBA00022927"/>
    </source>
</evidence>
<comment type="subcellular location">
    <subcellularLocation>
        <location evidence="1">Golgi apparatus</location>
        <location evidence="1">trans-Golgi network</location>
    </subcellularLocation>
</comment>
<evidence type="ECO:0000313" key="10">
    <source>
        <dbReference type="Proteomes" id="UP000677054"/>
    </source>
</evidence>
<dbReference type="OrthoDB" id="10259024at2759"/>
<evidence type="ECO:0000256" key="3">
    <source>
        <dbReference type="ARBA" id="ARBA00022448"/>
    </source>
</evidence>
<keyword evidence="3" id="KW-0813">Transport</keyword>
<accession>A0A7R9ADV7</accession>
<keyword evidence="6 7" id="KW-0175">Coiled coil</keyword>
<evidence type="ECO:0000259" key="8">
    <source>
        <dbReference type="Pfam" id="PF07928"/>
    </source>
</evidence>
<dbReference type="PANTHER" id="PTHR12965:SF0">
    <property type="entry name" value="VACUOLAR PROTEIN SORTING-ASSOCIATED PROTEIN 54"/>
    <property type="match status" value="1"/>
</dbReference>
<keyword evidence="5" id="KW-0333">Golgi apparatus</keyword>
<dbReference type="EMBL" id="CAJPEV010004082">
    <property type="protein sequence ID" value="CAG0901133.1"/>
    <property type="molecule type" value="Genomic_DNA"/>
</dbReference>
<dbReference type="EMBL" id="LR903599">
    <property type="protein sequence ID" value="CAD7252069.1"/>
    <property type="molecule type" value="Genomic_DNA"/>
</dbReference>
<dbReference type="GO" id="GO:0042147">
    <property type="term" value="P:retrograde transport, endosome to Golgi"/>
    <property type="evidence" value="ECO:0007669"/>
    <property type="project" value="InterPro"/>
</dbReference>
<sequence>MKLESEKEELEARIVRLQHIMAQNKFEHNARRKELEKKLEEEQCLHRETERKKRAIEREVKASMAQFEYIKRHLTNVMVELAEARAKNTVFDSLMPIPKRLHIFPSQPTQGAKLARKLYEEHKASLSFLLNNEKWQPVEVPAQLQEAVDAIVRRDSFAADENSRTESTPKSLRVAGEEFLAVGAVLLLVKTMSTFSAYAELYHFLTPHLHSRLVDLLQFYDFRVRSLLLGAEARKCAGLRIITVRHLALGLRSLQLIRRLIPSFHSRFLSLMDSKDDPDPIIQYSLEQVQMNFGVHCISISSRLVSILTFAFGYRLRYWQPEPPVPSATFRSRVCI</sequence>
<proteinExistence type="inferred from homology"/>
<feature type="coiled-coil region" evidence="7">
    <location>
        <begin position="25"/>
        <end position="66"/>
    </location>
</feature>
<name>A0A7R9ADV7_9CRUS</name>
<protein>
    <recommendedName>
        <fullName evidence="8">Vacuolar protein sorting-associated protein 54 C-terminal domain-containing protein</fullName>
    </recommendedName>
</protein>
<dbReference type="Proteomes" id="UP000677054">
    <property type="component" value="Unassembled WGS sequence"/>
</dbReference>
<dbReference type="GO" id="GO:0000938">
    <property type="term" value="C:GARP complex"/>
    <property type="evidence" value="ECO:0007669"/>
    <property type="project" value="InterPro"/>
</dbReference>
<evidence type="ECO:0000256" key="1">
    <source>
        <dbReference type="ARBA" id="ARBA00004601"/>
    </source>
</evidence>
<evidence type="ECO:0000256" key="6">
    <source>
        <dbReference type="ARBA" id="ARBA00023054"/>
    </source>
</evidence>
<comment type="similarity">
    <text evidence="2">Belongs to the VPS54 family.</text>
</comment>
<evidence type="ECO:0000256" key="7">
    <source>
        <dbReference type="SAM" id="Coils"/>
    </source>
</evidence>
<keyword evidence="10" id="KW-1185">Reference proteome</keyword>
<dbReference type="GO" id="GO:0006896">
    <property type="term" value="P:Golgi to vacuole transport"/>
    <property type="evidence" value="ECO:0007669"/>
    <property type="project" value="TreeGrafter"/>
</dbReference>
<evidence type="ECO:0000256" key="2">
    <source>
        <dbReference type="ARBA" id="ARBA00009150"/>
    </source>
</evidence>
<keyword evidence="4" id="KW-0653">Protein transport</keyword>
<dbReference type="InterPro" id="IPR039745">
    <property type="entry name" value="Vps54"/>
</dbReference>
<feature type="domain" description="Vacuolar protein sorting-associated protein 54 C-terminal" evidence="8">
    <location>
        <begin position="177"/>
        <end position="309"/>
    </location>
</feature>
<dbReference type="AlphaFoldDB" id="A0A7R9ADV7"/>
<dbReference type="GO" id="GO:0005829">
    <property type="term" value="C:cytosol"/>
    <property type="evidence" value="ECO:0007669"/>
    <property type="project" value="GOC"/>
</dbReference>
<dbReference type="PANTHER" id="PTHR12965">
    <property type="entry name" value="VACUOLAR PROTEIN SORTING 54"/>
    <property type="match status" value="1"/>
</dbReference>
<evidence type="ECO:0000313" key="9">
    <source>
        <dbReference type="EMBL" id="CAD7252069.1"/>
    </source>
</evidence>
<dbReference type="GO" id="GO:0015031">
    <property type="term" value="P:protein transport"/>
    <property type="evidence" value="ECO:0007669"/>
    <property type="project" value="UniProtKB-KW"/>
</dbReference>
<dbReference type="GO" id="GO:0019905">
    <property type="term" value="F:syntaxin binding"/>
    <property type="evidence" value="ECO:0007669"/>
    <property type="project" value="TreeGrafter"/>
</dbReference>
<dbReference type="Pfam" id="PF07928">
    <property type="entry name" value="Vps54"/>
    <property type="match status" value="1"/>
</dbReference>